<reference evidence="4" key="1">
    <citation type="submission" date="2020-08" db="EMBL/GenBank/DDBJ databases">
        <title>Genome public.</title>
        <authorList>
            <person name="Liu C."/>
            <person name="Sun Q."/>
        </authorList>
    </citation>
    <scope>NUCLEOTIDE SEQUENCE</scope>
    <source>
        <strain evidence="4">BX21</strain>
    </source>
</reference>
<dbReference type="InterPro" id="IPR017019">
    <property type="entry name" value="DNA_replication_prd_bac"/>
</dbReference>
<evidence type="ECO:0000259" key="3">
    <source>
        <dbReference type="Pfam" id="PF07261"/>
    </source>
</evidence>
<comment type="similarity">
    <text evidence="1">Belongs to the DnaB/DnaD family.</text>
</comment>
<dbReference type="PANTHER" id="PTHR37293">
    <property type="entry name" value="PHAGE REPLICATION PROTEIN-RELATED"/>
    <property type="match status" value="1"/>
</dbReference>
<accession>A0A926EVJ9</accession>
<dbReference type="SUPFAM" id="SSF158499">
    <property type="entry name" value="DnaD domain-like"/>
    <property type="match status" value="2"/>
</dbReference>
<evidence type="ECO:0000313" key="4">
    <source>
        <dbReference type="EMBL" id="MBC8587347.1"/>
    </source>
</evidence>
<feature type="region of interest" description="Disordered" evidence="2">
    <location>
        <begin position="306"/>
        <end position="332"/>
    </location>
</feature>
<feature type="domain" description="DnaB/C C-terminal" evidence="3">
    <location>
        <begin position="235"/>
        <end position="298"/>
    </location>
</feature>
<organism evidence="4 5">
    <name type="scientific">Paratissierella segnis</name>
    <dbReference type="NCBI Taxonomy" id="2763679"/>
    <lineage>
        <taxon>Bacteria</taxon>
        <taxon>Bacillati</taxon>
        <taxon>Bacillota</taxon>
        <taxon>Tissierellia</taxon>
        <taxon>Tissierellales</taxon>
        <taxon>Tissierellaceae</taxon>
        <taxon>Paratissierella</taxon>
    </lineage>
</organism>
<dbReference type="InterPro" id="IPR053162">
    <property type="entry name" value="DnaD"/>
</dbReference>
<dbReference type="Gene3D" id="1.10.10.630">
    <property type="entry name" value="DnaD domain-like"/>
    <property type="match status" value="2"/>
</dbReference>
<name>A0A926EVJ9_9FIRM</name>
<dbReference type="InterPro" id="IPR006343">
    <property type="entry name" value="DnaB/C_C"/>
</dbReference>
<keyword evidence="5" id="KW-1185">Reference proteome</keyword>
<evidence type="ECO:0000313" key="5">
    <source>
        <dbReference type="Proteomes" id="UP000601171"/>
    </source>
</evidence>
<feature type="domain" description="DnaB/C C-terminal" evidence="3">
    <location>
        <begin position="141"/>
        <end position="214"/>
    </location>
</feature>
<dbReference type="PANTHER" id="PTHR37293:SF5">
    <property type="entry name" value="DNA REPLICATION PROTEIN"/>
    <property type="match status" value="1"/>
</dbReference>
<protein>
    <submittedName>
        <fullName evidence="4">DnaD domain protein</fullName>
    </submittedName>
</protein>
<dbReference type="PIRSF" id="PIRSF033722">
    <property type="entry name" value="DnaD_CA_C3587_prd"/>
    <property type="match status" value="1"/>
</dbReference>
<dbReference type="AlphaFoldDB" id="A0A926EVJ9"/>
<evidence type="ECO:0000256" key="2">
    <source>
        <dbReference type="SAM" id="MobiDB-lite"/>
    </source>
</evidence>
<dbReference type="Pfam" id="PF07261">
    <property type="entry name" value="DnaB_2"/>
    <property type="match status" value="2"/>
</dbReference>
<proteinExistence type="inferred from homology"/>
<dbReference type="EMBL" id="JACRTG010000010">
    <property type="protein sequence ID" value="MBC8587347.1"/>
    <property type="molecule type" value="Genomic_DNA"/>
</dbReference>
<evidence type="ECO:0000256" key="1">
    <source>
        <dbReference type="ARBA" id="ARBA00093462"/>
    </source>
</evidence>
<dbReference type="InterPro" id="IPR034829">
    <property type="entry name" value="DnaD-like_sf"/>
</dbReference>
<comment type="caution">
    <text evidence="4">The sequence shown here is derived from an EMBL/GenBank/DDBJ whole genome shotgun (WGS) entry which is preliminary data.</text>
</comment>
<dbReference type="RefSeq" id="WP_262428803.1">
    <property type="nucleotide sequence ID" value="NZ_JACRTG010000010.1"/>
</dbReference>
<gene>
    <name evidence="4" type="ORF">H8707_03730</name>
</gene>
<feature type="compositionally biased region" description="Low complexity" evidence="2">
    <location>
        <begin position="312"/>
        <end position="323"/>
    </location>
</feature>
<dbReference type="Proteomes" id="UP000601171">
    <property type="component" value="Unassembled WGS sequence"/>
</dbReference>
<sequence length="359" mass="42361">MSFNLEITDMDLGDTPIENIFINDYMPMANGTYVKVYLLGYKYAHDKDEKIEVTNMTIAKHLNIPLEDVLGAWDFWEEKGIIEKIDKTEVNYGVKFLNLKQLYIKNNLSILNKEETGNKKFRYSMKDLIEANQMPAINNMFNNIDNIMRRQTVPTEKLQILGWIHDYNMNPDVIEKAFYYSIERKGIKSIKYIEGIIRNWYDKGVTNIEALLEHFKLNDERFYQYQRIMKSIGLVNRNITEGDMKIIDKWLDEYSYSMEIILKGCESSSKASNPTVSYIDGVISSWYKKGIRKIEDIEIMDKPPEKKEIKTNKNPTKKNISNKTRFHNFEQRSNKYSADELEEIARRKREAHFLKIKGD</sequence>
<dbReference type="NCBIfam" id="TIGR01446">
    <property type="entry name" value="DnaD_dom"/>
    <property type="match status" value="2"/>
</dbReference>